<evidence type="ECO:0000256" key="6">
    <source>
        <dbReference type="ARBA" id="ARBA00022741"/>
    </source>
</evidence>
<dbReference type="InterPro" id="IPR030677">
    <property type="entry name" value="Nnr"/>
</dbReference>
<evidence type="ECO:0000256" key="19">
    <source>
        <dbReference type="PIRNR" id="PIRNR017184"/>
    </source>
</evidence>
<keyword evidence="7 17" id="KW-0067">ATP-binding</keyword>
<feature type="binding site" evidence="18">
    <location>
        <position position="138"/>
    </location>
    <ligand>
        <name>K(+)</name>
        <dbReference type="ChEBI" id="CHEBI:29103"/>
    </ligand>
</feature>
<dbReference type="InterPro" id="IPR004443">
    <property type="entry name" value="YjeF_N_dom"/>
</dbReference>
<dbReference type="EMBL" id="JAALLS010000009">
    <property type="protein sequence ID" value="NGP88407.1"/>
    <property type="molecule type" value="Genomic_DNA"/>
</dbReference>
<dbReference type="AlphaFoldDB" id="A0A6M1T2Y6"/>
<dbReference type="Gene3D" id="3.40.50.10260">
    <property type="entry name" value="YjeF N-terminal domain"/>
    <property type="match status" value="1"/>
</dbReference>
<comment type="cofactor">
    <cofactor evidence="18 19">
        <name>K(+)</name>
        <dbReference type="ChEBI" id="CHEBI:29103"/>
    </cofactor>
    <text evidence="18 19">Binds 1 potassium ion per subunit.</text>
</comment>
<evidence type="ECO:0000256" key="9">
    <source>
        <dbReference type="ARBA" id="ARBA00022958"/>
    </source>
</evidence>
<evidence type="ECO:0000256" key="2">
    <source>
        <dbReference type="ARBA" id="ARBA00000909"/>
    </source>
</evidence>
<comment type="subunit">
    <text evidence="17">Homotetramer.</text>
</comment>
<keyword evidence="23" id="KW-1185">Reference proteome</keyword>
<dbReference type="PANTHER" id="PTHR12592:SF0">
    <property type="entry name" value="ATP-DEPENDENT (S)-NAD(P)H-HYDRATE DEHYDRATASE"/>
    <property type="match status" value="1"/>
</dbReference>
<comment type="similarity">
    <text evidence="4 19">In the C-terminal section; belongs to the NnrD/CARKD family.</text>
</comment>
<evidence type="ECO:0000256" key="10">
    <source>
        <dbReference type="ARBA" id="ARBA00023027"/>
    </source>
</evidence>
<dbReference type="InterPro" id="IPR036652">
    <property type="entry name" value="YjeF_N_dom_sf"/>
</dbReference>
<evidence type="ECO:0000256" key="13">
    <source>
        <dbReference type="ARBA" id="ARBA00023268"/>
    </source>
</evidence>
<dbReference type="GO" id="GO:0046872">
    <property type="term" value="F:metal ion binding"/>
    <property type="evidence" value="ECO:0007669"/>
    <property type="project" value="UniProtKB-UniRule"/>
</dbReference>
<comment type="similarity">
    <text evidence="3 19">In the N-terminal section; belongs to the NnrE/AIBP family.</text>
</comment>
<evidence type="ECO:0000256" key="4">
    <source>
        <dbReference type="ARBA" id="ARBA00009524"/>
    </source>
</evidence>
<evidence type="ECO:0000256" key="18">
    <source>
        <dbReference type="HAMAP-Rule" id="MF_01966"/>
    </source>
</evidence>
<dbReference type="HAMAP" id="MF_01965">
    <property type="entry name" value="NADHX_dehydratase"/>
    <property type="match status" value="1"/>
</dbReference>
<dbReference type="SUPFAM" id="SSF53613">
    <property type="entry name" value="Ribokinase-like"/>
    <property type="match status" value="1"/>
</dbReference>
<dbReference type="CDD" id="cd01171">
    <property type="entry name" value="YXKO-related"/>
    <property type="match status" value="1"/>
</dbReference>
<evidence type="ECO:0000256" key="3">
    <source>
        <dbReference type="ARBA" id="ARBA00006001"/>
    </source>
</evidence>
<evidence type="ECO:0000256" key="7">
    <source>
        <dbReference type="ARBA" id="ARBA00022840"/>
    </source>
</evidence>
<keyword evidence="6 17" id="KW-0547">Nucleotide-binding</keyword>
<feature type="binding site" evidence="17">
    <location>
        <position position="392"/>
    </location>
    <ligand>
        <name>(6S)-NADPHX</name>
        <dbReference type="ChEBI" id="CHEBI:64076"/>
    </ligand>
</feature>
<feature type="binding site" evidence="17">
    <location>
        <position position="341"/>
    </location>
    <ligand>
        <name>(6S)-NADPHX</name>
        <dbReference type="ChEBI" id="CHEBI:64076"/>
    </ligand>
</feature>
<evidence type="ECO:0000256" key="11">
    <source>
        <dbReference type="ARBA" id="ARBA00023235"/>
    </source>
</evidence>
<proteinExistence type="inferred from homology"/>
<comment type="function">
    <text evidence="17">Catalyzes the dehydration of the S-form of NAD(P)HX at the expense of ADP, which is converted to AMP. Together with NAD(P)HX epimerase, which catalyzes the epimerization of the S- and R-forms, the enzyme allows the repair of both epimers of NAD(P)HX, a damaged form of NAD(P)H that is a result of enzymatic or heat-dependent hydration.</text>
</comment>
<keyword evidence="5 18" id="KW-0479">Metal-binding</keyword>
<feature type="domain" description="YjeF C-terminal" evidence="20">
    <location>
        <begin position="234"/>
        <end position="506"/>
    </location>
</feature>
<dbReference type="EC" id="4.2.1.136" evidence="19"/>
<dbReference type="GO" id="GO:0110051">
    <property type="term" value="P:metabolite repair"/>
    <property type="evidence" value="ECO:0007669"/>
    <property type="project" value="TreeGrafter"/>
</dbReference>
<evidence type="ECO:0000256" key="1">
    <source>
        <dbReference type="ARBA" id="ARBA00000013"/>
    </source>
</evidence>
<dbReference type="PANTHER" id="PTHR12592">
    <property type="entry name" value="ATP-DEPENDENT (S)-NAD(P)H-HYDRATE DEHYDRATASE FAMILY MEMBER"/>
    <property type="match status" value="1"/>
</dbReference>
<comment type="catalytic activity">
    <reaction evidence="1 18 19">
        <text>(6R)-NADHX = (6S)-NADHX</text>
        <dbReference type="Rhea" id="RHEA:32215"/>
        <dbReference type="ChEBI" id="CHEBI:64074"/>
        <dbReference type="ChEBI" id="CHEBI:64075"/>
        <dbReference type="EC" id="5.1.99.6"/>
    </reaction>
</comment>
<evidence type="ECO:0000256" key="12">
    <source>
        <dbReference type="ARBA" id="ARBA00023239"/>
    </source>
</evidence>
<dbReference type="EC" id="5.1.99.6" evidence="19"/>
<evidence type="ECO:0000256" key="14">
    <source>
        <dbReference type="ARBA" id="ARBA00025153"/>
    </source>
</evidence>
<evidence type="ECO:0000313" key="22">
    <source>
        <dbReference type="EMBL" id="NGP88407.1"/>
    </source>
</evidence>
<dbReference type="RefSeq" id="WP_165268095.1">
    <property type="nucleotide sequence ID" value="NZ_JAALLS010000009.1"/>
</dbReference>
<comment type="function">
    <text evidence="14 19">Bifunctional enzyme that catalyzes the epimerization of the S- and R-forms of NAD(P)HX and the dehydration of the S-form of NAD(P)HX at the expense of ADP, which is converted to AMP. This allows the repair of both epimers of NAD(P)HX, a damaged form of NAD(P)H that is a result of enzymatic or heat-dependent hydration.</text>
</comment>
<feature type="binding site" evidence="18">
    <location>
        <position position="171"/>
    </location>
    <ligand>
        <name>(6S)-NADPHX</name>
        <dbReference type="ChEBI" id="CHEBI:64076"/>
    </ligand>
</feature>
<dbReference type="InterPro" id="IPR000631">
    <property type="entry name" value="CARKD"/>
</dbReference>
<dbReference type="PROSITE" id="PS01050">
    <property type="entry name" value="YJEF_C_2"/>
    <property type="match status" value="1"/>
</dbReference>
<feature type="binding site" evidence="17">
    <location>
        <position position="269"/>
    </location>
    <ligand>
        <name>(6S)-NADPHX</name>
        <dbReference type="ChEBI" id="CHEBI:64076"/>
    </ligand>
</feature>
<comment type="catalytic activity">
    <reaction evidence="2 18 19">
        <text>(6R)-NADPHX = (6S)-NADPHX</text>
        <dbReference type="Rhea" id="RHEA:32227"/>
        <dbReference type="ChEBI" id="CHEBI:64076"/>
        <dbReference type="ChEBI" id="CHEBI:64077"/>
        <dbReference type="EC" id="5.1.99.6"/>
    </reaction>
</comment>
<comment type="similarity">
    <text evidence="17">Belongs to the NnrD/CARKD family.</text>
</comment>
<comment type="function">
    <text evidence="18">Catalyzes the epimerization of the S- and R-forms of NAD(P)HX, a damaged form of NAD(P)H that is a result of enzymatic or heat-dependent hydration. This is a prerequisite for the S-specific NAD(P)H-hydrate dehydratase to allow the repair of both epimers of NAD(P)HX.</text>
</comment>
<dbReference type="SUPFAM" id="SSF64153">
    <property type="entry name" value="YjeF N-terminal domain-like"/>
    <property type="match status" value="1"/>
</dbReference>
<dbReference type="PIRSF" id="PIRSF017184">
    <property type="entry name" value="Nnr"/>
    <property type="match status" value="1"/>
</dbReference>
<dbReference type="InterPro" id="IPR029056">
    <property type="entry name" value="Ribokinase-like"/>
</dbReference>
<keyword evidence="12 17" id="KW-0456">Lyase</keyword>
<accession>A0A6M1T2Y6</accession>
<dbReference type="GO" id="GO:0046496">
    <property type="term" value="P:nicotinamide nucleotide metabolic process"/>
    <property type="evidence" value="ECO:0007669"/>
    <property type="project" value="UniProtKB-UniRule"/>
</dbReference>
<evidence type="ECO:0000256" key="17">
    <source>
        <dbReference type="HAMAP-Rule" id="MF_01965"/>
    </source>
</evidence>
<feature type="binding site" evidence="18">
    <location>
        <position position="174"/>
    </location>
    <ligand>
        <name>K(+)</name>
        <dbReference type="ChEBI" id="CHEBI:29103"/>
    </ligand>
</feature>
<dbReference type="Pfam" id="PF01256">
    <property type="entry name" value="Carb_kinase"/>
    <property type="match status" value="1"/>
</dbReference>
<comment type="catalytic activity">
    <reaction evidence="16 17 19">
        <text>(6S)-NADPHX + ADP = AMP + phosphate + NADPH + H(+)</text>
        <dbReference type="Rhea" id="RHEA:32235"/>
        <dbReference type="ChEBI" id="CHEBI:15378"/>
        <dbReference type="ChEBI" id="CHEBI:43474"/>
        <dbReference type="ChEBI" id="CHEBI:57783"/>
        <dbReference type="ChEBI" id="CHEBI:64076"/>
        <dbReference type="ChEBI" id="CHEBI:456215"/>
        <dbReference type="ChEBI" id="CHEBI:456216"/>
        <dbReference type="EC" id="4.2.1.136"/>
    </reaction>
</comment>
<feature type="binding site" evidence="17">
    <location>
        <position position="457"/>
    </location>
    <ligand>
        <name>AMP</name>
        <dbReference type="ChEBI" id="CHEBI:456215"/>
    </ligand>
</feature>
<dbReference type="HAMAP" id="MF_01966">
    <property type="entry name" value="NADHX_epimerase"/>
    <property type="match status" value="1"/>
</dbReference>
<dbReference type="Proteomes" id="UP000479132">
    <property type="component" value="Unassembled WGS sequence"/>
</dbReference>
<protein>
    <recommendedName>
        <fullName evidence="19">Bifunctional NAD(P)H-hydrate repair enzyme</fullName>
    </recommendedName>
    <alternativeName>
        <fullName evidence="19">Nicotinamide nucleotide repair protein</fullName>
    </alternativeName>
    <domain>
        <recommendedName>
            <fullName evidence="19">ADP-dependent (S)-NAD(P)H-hydrate dehydratase</fullName>
            <ecNumber evidence="19">4.2.1.136</ecNumber>
        </recommendedName>
        <alternativeName>
            <fullName evidence="19">ADP-dependent NAD(P)HX dehydratase</fullName>
        </alternativeName>
    </domain>
    <domain>
        <recommendedName>
            <fullName evidence="19">NAD(P)H-hydrate epimerase</fullName>
            <ecNumber evidence="19">5.1.99.6</ecNumber>
        </recommendedName>
    </domain>
</protein>
<keyword evidence="10 17" id="KW-0520">NAD</keyword>
<evidence type="ECO:0000256" key="16">
    <source>
        <dbReference type="ARBA" id="ARBA00049209"/>
    </source>
</evidence>
<feature type="binding site" evidence="18">
    <location>
        <position position="153"/>
    </location>
    <ligand>
        <name>(6S)-NADPHX</name>
        <dbReference type="ChEBI" id="CHEBI:64076"/>
    </ligand>
</feature>
<keyword evidence="11 18" id="KW-0413">Isomerase</keyword>
<feature type="binding site" evidence="17">
    <location>
        <position position="458"/>
    </location>
    <ligand>
        <name>(6S)-NADPHX</name>
        <dbReference type="ChEBI" id="CHEBI:64076"/>
    </ligand>
</feature>
<dbReference type="NCBIfam" id="TIGR00196">
    <property type="entry name" value="yjeF_cterm"/>
    <property type="match status" value="1"/>
</dbReference>
<dbReference type="InterPro" id="IPR017953">
    <property type="entry name" value="Carbohydrate_kinase_pred_CS"/>
</dbReference>
<feature type="binding site" evidence="18">
    <location>
        <position position="69"/>
    </location>
    <ligand>
        <name>K(+)</name>
        <dbReference type="ChEBI" id="CHEBI:29103"/>
    </ligand>
</feature>
<evidence type="ECO:0000256" key="5">
    <source>
        <dbReference type="ARBA" id="ARBA00022723"/>
    </source>
</evidence>
<feature type="domain" description="YjeF N-terminal" evidence="21">
    <location>
        <begin position="20"/>
        <end position="228"/>
    </location>
</feature>
<organism evidence="22 23">
    <name type="scientific">Fodinibius halophilus</name>
    <dbReference type="NCBI Taxonomy" id="1736908"/>
    <lineage>
        <taxon>Bacteria</taxon>
        <taxon>Pseudomonadati</taxon>
        <taxon>Balneolota</taxon>
        <taxon>Balneolia</taxon>
        <taxon>Balneolales</taxon>
        <taxon>Balneolaceae</taxon>
        <taxon>Fodinibius</taxon>
    </lineage>
</organism>
<keyword evidence="9 18" id="KW-0630">Potassium</keyword>
<dbReference type="NCBIfam" id="TIGR00197">
    <property type="entry name" value="yjeF_nterm"/>
    <property type="match status" value="1"/>
</dbReference>
<dbReference type="GO" id="GO:0052856">
    <property type="term" value="F:NAD(P)HX epimerase activity"/>
    <property type="evidence" value="ECO:0007669"/>
    <property type="project" value="UniProtKB-UniRule"/>
</dbReference>
<dbReference type="Gene3D" id="3.40.1190.20">
    <property type="match status" value="1"/>
</dbReference>
<evidence type="ECO:0000259" key="20">
    <source>
        <dbReference type="PROSITE" id="PS51383"/>
    </source>
</evidence>
<feature type="binding site" evidence="18">
    <location>
        <begin position="142"/>
        <end position="148"/>
    </location>
    <ligand>
        <name>(6S)-NADPHX</name>
        <dbReference type="ChEBI" id="CHEBI:64076"/>
    </ligand>
</feature>
<comment type="caution">
    <text evidence="17">Lacks conserved residue(s) required for the propagation of feature annotation.</text>
</comment>
<sequence length="506" mass="55626">MVNTNLEAPASHYLLTSELSQEIDQKTIQNIGIDGFTLMEVAGKSASQLLLDQYSELSNGLYLCGKGNNAGDALVLARYLLQNDIKASIVFISGSDDLSEDTRTNLQLLHKYDQHNRLKIYESWNDAKPLDTFDFVVDGLLGTGLNSDVRGKYAEAIQWCNHQQTPVFAMDIPTGLHADSGEIMGIALQADHTYSFGGRKQGFYLGDGPNLTGKIDYCELPFPNKYKQDCHSFLLDESWNSTEISPTGKHKYDSGVLYVIAGSEGLTGAAIMATKSAWAEGIGAIVLICPRGTLPIYEQTLPSIIKKPVGDRDDFFFKKKHIQKSLQIIGEKEGALLIGPGIGRDKSTIEFVQSILEENSKPTLIDADGLWCLSQLTEWPKPHDRNWILTPHPGELSKLTAENFDTDYQRLQIVQQISQKEGVTLLSKGMPGIIGTPEPKSYLTNYDTTPFARAGNGDVLAGKIASYLALGYSPDTSCAMGLLNGKQKLDHLLKQSQEVPEPTDFI</sequence>
<evidence type="ECO:0000256" key="8">
    <source>
        <dbReference type="ARBA" id="ARBA00022857"/>
    </source>
</evidence>
<dbReference type="Pfam" id="PF03853">
    <property type="entry name" value="YjeF_N"/>
    <property type="match status" value="1"/>
</dbReference>
<keyword evidence="8 17" id="KW-0521">NADP</keyword>
<evidence type="ECO:0000256" key="15">
    <source>
        <dbReference type="ARBA" id="ARBA00048238"/>
    </source>
</evidence>
<comment type="similarity">
    <text evidence="18">Belongs to the NnrE/AIBP family.</text>
</comment>
<evidence type="ECO:0000313" key="23">
    <source>
        <dbReference type="Proteomes" id="UP000479132"/>
    </source>
</evidence>
<dbReference type="GO" id="GO:0052855">
    <property type="term" value="F:ADP-dependent NAD(P)H-hydrate dehydratase activity"/>
    <property type="evidence" value="ECO:0007669"/>
    <property type="project" value="UniProtKB-UniRule"/>
</dbReference>
<reference evidence="22 23" key="1">
    <citation type="submission" date="2020-02" db="EMBL/GenBank/DDBJ databases">
        <title>Aliifodinibius halophilus 2W32, complete genome.</title>
        <authorList>
            <person name="Li Y."/>
            <person name="Wu S."/>
        </authorList>
    </citation>
    <scope>NUCLEOTIDE SEQUENCE [LARGE SCALE GENOMIC DNA]</scope>
    <source>
        <strain evidence="22 23">2W32</strain>
    </source>
</reference>
<name>A0A6M1T2Y6_9BACT</name>
<comment type="catalytic activity">
    <reaction evidence="15 17 19">
        <text>(6S)-NADHX + ADP = AMP + phosphate + NADH + H(+)</text>
        <dbReference type="Rhea" id="RHEA:32223"/>
        <dbReference type="ChEBI" id="CHEBI:15378"/>
        <dbReference type="ChEBI" id="CHEBI:43474"/>
        <dbReference type="ChEBI" id="CHEBI:57945"/>
        <dbReference type="ChEBI" id="CHEBI:64074"/>
        <dbReference type="ChEBI" id="CHEBI:456215"/>
        <dbReference type="ChEBI" id="CHEBI:456216"/>
        <dbReference type="EC" id="4.2.1.136"/>
    </reaction>
</comment>
<dbReference type="PROSITE" id="PS51383">
    <property type="entry name" value="YJEF_C_3"/>
    <property type="match status" value="1"/>
</dbReference>
<keyword evidence="13" id="KW-0511">Multifunctional enzyme</keyword>
<comment type="caution">
    <text evidence="22">The sequence shown here is derived from an EMBL/GenBank/DDBJ whole genome shotgun (WGS) entry which is preliminary data.</text>
</comment>
<evidence type="ECO:0000259" key="21">
    <source>
        <dbReference type="PROSITE" id="PS51385"/>
    </source>
</evidence>
<gene>
    <name evidence="17" type="primary">nnrD</name>
    <name evidence="18" type="synonym">nnrE</name>
    <name evidence="22" type="ORF">G3569_08565</name>
</gene>
<dbReference type="PROSITE" id="PS51385">
    <property type="entry name" value="YJEF_N"/>
    <property type="match status" value="1"/>
</dbReference>
<comment type="cofactor">
    <cofactor evidence="17">
        <name>Mg(2+)</name>
        <dbReference type="ChEBI" id="CHEBI:18420"/>
    </cofactor>
</comment>
<dbReference type="GO" id="GO:0005524">
    <property type="term" value="F:ATP binding"/>
    <property type="evidence" value="ECO:0007669"/>
    <property type="project" value="UniProtKB-UniRule"/>
</dbReference>